<comment type="catalytic activity">
    <reaction evidence="19">
        <text>K(+)(in) = K(+)(out)</text>
        <dbReference type="Rhea" id="RHEA:29463"/>
        <dbReference type="ChEBI" id="CHEBI:29103"/>
    </reaction>
</comment>
<feature type="compositionally biased region" description="Basic and acidic residues" evidence="29">
    <location>
        <begin position="1654"/>
        <end position="1664"/>
    </location>
</feature>
<dbReference type="Pfam" id="PF10613">
    <property type="entry name" value="Lig_chan-Glu_bd"/>
    <property type="match status" value="1"/>
</dbReference>
<evidence type="ECO:0000259" key="32">
    <source>
        <dbReference type="SMART" id="SM00079"/>
    </source>
</evidence>
<feature type="compositionally biased region" description="Basic and acidic residues" evidence="29">
    <location>
        <begin position="1588"/>
        <end position="1627"/>
    </location>
</feature>
<keyword evidence="2" id="KW-1003">Cell membrane</keyword>
<feature type="chain" id="PRO_5044627241" description="Glutamate receptor ionotropic, NMDA 2C" evidence="31">
    <location>
        <begin position="24"/>
        <end position="1992"/>
    </location>
</feature>
<dbReference type="PANTHER" id="PTHR18966">
    <property type="entry name" value="IONOTROPIC GLUTAMATE RECEPTOR"/>
    <property type="match status" value="1"/>
</dbReference>
<dbReference type="Pfam" id="PF00060">
    <property type="entry name" value="Lig_chan"/>
    <property type="match status" value="1"/>
</dbReference>
<feature type="site" description="Crucial to convey clamshell closure to channel opening" evidence="27">
    <location>
        <position position="734"/>
    </location>
</feature>
<protein>
    <recommendedName>
        <fullName evidence="23">Glutamate receptor ionotropic, NMDA 2C</fullName>
    </recommendedName>
    <alternativeName>
        <fullName evidence="24">Glutamate [NMDA] receptor subunit epsilon-3</fullName>
    </alternativeName>
    <alternativeName>
        <fullName evidence="25">N-methyl D-aspartate receptor subtype 2C</fullName>
    </alternativeName>
</protein>
<feature type="compositionally biased region" description="Basic and acidic residues" evidence="29">
    <location>
        <begin position="1406"/>
        <end position="1419"/>
    </location>
</feature>
<feature type="region of interest" description="Disordered" evidence="29">
    <location>
        <begin position="1114"/>
        <end position="1670"/>
    </location>
</feature>
<dbReference type="SUPFAM" id="SSF53850">
    <property type="entry name" value="Periplasmic binding protein-like II"/>
    <property type="match status" value="1"/>
</dbReference>
<evidence type="ECO:0000256" key="25">
    <source>
        <dbReference type="ARBA" id="ARBA00076069"/>
    </source>
</evidence>
<evidence type="ECO:0000256" key="29">
    <source>
        <dbReference type="SAM" id="MobiDB-lite"/>
    </source>
</evidence>
<keyword evidence="1" id="KW-0813">Transport</keyword>
<feature type="region of interest" description="Disordered" evidence="29">
    <location>
        <begin position="58"/>
        <end position="94"/>
    </location>
</feature>
<keyword evidence="12 28" id="KW-1015">Disulfide bond</keyword>
<evidence type="ECO:0000256" key="1">
    <source>
        <dbReference type="ARBA" id="ARBA00022448"/>
    </source>
</evidence>
<feature type="compositionally biased region" description="Polar residues" evidence="29">
    <location>
        <begin position="1855"/>
        <end position="1870"/>
    </location>
</feature>
<feature type="compositionally biased region" description="Basic and acidic residues" evidence="29">
    <location>
        <begin position="1874"/>
        <end position="1884"/>
    </location>
</feature>
<feature type="binding site" evidence="26">
    <location>
        <position position="761"/>
    </location>
    <ligand>
        <name>L-glutamate</name>
        <dbReference type="ChEBI" id="CHEBI:29985"/>
    </ligand>
</feature>
<feature type="compositionally biased region" description="Gly residues" evidence="29">
    <location>
        <begin position="79"/>
        <end position="93"/>
    </location>
</feature>
<keyword evidence="6" id="KW-0106">Calcium</keyword>
<evidence type="ECO:0000256" key="14">
    <source>
        <dbReference type="ARBA" id="ARBA00023180"/>
    </source>
</evidence>
<dbReference type="InterPro" id="IPR001320">
    <property type="entry name" value="Iontro_rcpt_C"/>
</dbReference>
<feature type="site" description="Interaction with the cone snail toxin Con-ikot-ikot" evidence="27">
    <location>
        <position position="767"/>
    </location>
</feature>
<dbReference type="PROSITE" id="PS51257">
    <property type="entry name" value="PROKAR_LIPOPROTEIN"/>
    <property type="match status" value="1"/>
</dbReference>
<feature type="compositionally biased region" description="Low complexity" evidence="29">
    <location>
        <begin position="1242"/>
        <end position="1305"/>
    </location>
</feature>
<keyword evidence="5 31" id="KW-0732">Signal</keyword>
<keyword evidence="9" id="KW-0770">Synapse</keyword>
<keyword evidence="13" id="KW-0675">Receptor</keyword>
<dbReference type="Ensembl" id="ENSSAUT00010051056.1">
    <property type="protein sequence ID" value="ENSSAUP00010048539.1"/>
    <property type="gene ID" value="ENSSAUG00010020231.1"/>
</dbReference>
<evidence type="ECO:0000256" key="2">
    <source>
        <dbReference type="ARBA" id="ARBA00022475"/>
    </source>
</evidence>
<feature type="compositionally biased region" description="Acidic residues" evidence="29">
    <location>
        <begin position="1316"/>
        <end position="1326"/>
    </location>
</feature>
<feature type="region of interest" description="Disordered" evidence="29">
    <location>
        <begin position="992"/>
        <end position="1017"/>
    </location>
</feature>
<evidence type="ECO:0000256" key="6">
    <source>
        <dbReference type="ARBA" id="ARBA00022837"/>
    </source>
</evidence>
<evidence type="ECO:0000256" key="4">
    <source>
        <dbReference type="ARBA" id="ARBA00022692"/>
    </source>
</evidence>
<evidence type="ECO:0000313" key="34">
    <source>
        <dbReference type="Ensembl" id="ENSSAUP00010048543.1"/>
    </source>
</evidence>
<evidence type="ECO:0000256" key="12">
    <source>
        <dbReference type="ARBA" id="ARBA00023157"/>
    </source>
</evidence>
<feature type="compositionally biased region" description="Basic residues" evidence="29">
    <location>
        <begin position="1787"/>
        <end position="1797"/>
    </location>
</feature>
<dbReference type="Ensembl" id="ENSSAUT00010051054.1">
    <property type="protein sequence ID" value="ENSSAUP00010048537.1"/>
    <property type="gene ID" value="ENSSAUG00010020231.1"/>
</dbReference>
<feature type="domain" description="Ionotropic glutamate receptor L-glutamate and glycine-binding" evidence="33">
    <location>
        <begin position="511"/>
        <end position="574"/>
    </location>
</feature>
<comment type="catalytic activity">
    <reaction evidence="21">
        <text>Ca(2+)(in) = Ca(2+)(out)</text>
        <dbReference type="Rhea" id="RHEA:29671"/>
        <dbReference type="ChEBI" id="CHEBI:29108"/>
    </reaction>
</comment>
<evidence type="ECO:0000256" key="15">
    <source>
        <dbReference type="ARBA" id="ARBA00023257"/>
    </source>
</evidence>
<feature type="compositionally biased region" description="Low complexity" evidence="29">
    <location>
        <begin position="992"/>
        <end position="1015"/>
    </location>
</feature>
<keyword evidence="14" id="KW-0325">Glycoprotein</keyword>
<evidence type="ECO:0000256" key="9">
    <source>
        <dbReference type="ARBA" id="ARBA00023018"/>
    </source>
</evidence>
<dbReference type="FunFam" id="3.40.50.2300:FF:000020">
    <property type="entry name" value="Glutamate receptor ionotropic, NMDA 2B, putative"/>
    <property type="match status" value="1"/>
</dbReference>
<feature type="signal peptide" evidence="31">
    <location>
        <begin position="1"/>
        <end position="23"/>
    </location>
</feature>
<evidence type="ECO:0000256" key="22">
    <source>
        <dbReference type="ARBA" id="ARBA00060923"/>
    </source>
</evidence>
<feature type="compositionally biased region" description="Basic residues" evidence="29">
    <location>
        <begin position="1806"/>
        <end position="1817"/>
    </location>
</feature>
<dbReference type="SMART" id="SM00079">
    <property type="entry name" value="PBPe"/>
    <property type="match status" value="1"/>
</dbReference>
<comment type="catalytic activity">
    <reaction evidence="20">
        <text>Na(+)(in) = Na(+)(out)</text>
        <dbReference type="Rhea" id="RHEA:34963"/>
        <dbReference type="ChEBI" id="CHEBI:29101"/>
    </reaction>
</comment>
<dbReference type="Pfam" id="PF01094">
    <property type="entry name" value="ANF_receptor"/>
    <property type="match status" value="1"/>
</dbReference>
<evidence type="ECO:0000256" key="31">
    <source>
        <dbReference type="SAM" id="SignalP"/>
    </source>
</evidence>
<feature type="compositionally biased region" description="Pro residues" evidence="29">
    <location>
        <begin position="1231"/>
        <end position="1241"/>
    </location>
</feature>
<feature type="compositionally biased region" description="Basic residues" evidence="29">
    <location>
        <begin position="1441"/>
        <end position="1453"/>
    </location>
</feature>
<feature type="compositionally biased region" description="Basic residues" evidence="29">
    <location>
        <begin position="1335"/>
        <end position="1345"/>
    </location>
</feature>
<evidence type="ECO:0000313" key="35">
    <source>
        <dbReference type="Proteomes" id="UP000472265"/>
    </source>
</evidence>
<evidence type="ECO:0000256" key="7">
    <source>
        <dbReference type="ARBA" id="ARBA00022842"/>
    </source>
</evidence>
<evidence type="ECO:0000256" key="18">
    <source>
        <dbReference type="ARBA" id="ARBA00034104"/>
    </source>
</evidence>
<dbReference type="Ensembl" id="ENSSAUT00010051064.1">
    <property type="protein sequence ID" value="ENSSAUP00010048547.1"/>
    <property type="gene ID" value="ENSSAUG00010020231.1"/>
</dbReference>
<gene>
    <name evidence="34" type="primary">grin2da</name>
</gene>
<dbReference type="GO" id="GO:0098655">
    <property type="term" value="P:monoatomic cation transmembrane transport"/>
    <property type="evidence" value="ECO:0007669"/>
    <property type="project" value="UniProtKB-ARBA"/>
</dbReference>
<dbReference type="SMART" id="SM00918">
    <property type="entry name" value="Lig_chan-Glu_bd"/>
    <property type="match status" value="1"/>
</dbReference>
<feature type="compositionally biased region" description="Basic residues" evidence="29">
    <location>
        <begin position="1534"/>
        <end position="1544"/>
    </location>
</feature>
<feature type="compositionally biased region" description="Pro residues" evidence="29">
    <location>
        <begin position="1887"/>
        <end position="1919"/>
    </location>
</feature>
<dbReference type="OMA" id="KPDRSHN"/>
<feature type="compositionally biased region" description="Pro residues" evidence="29">
    <location>
        <begin position="1351"/>
        <end position="1360"/>
    </location>
</feature>
<feature type="binding site" evidence="26">
    <location>
        <position position="585"/>
    </location>
    <ligand>
        <name>L-glutamate</name>
        <dbReference type="ChEBI" id="CHEBI:29985"/>
    </ligand>
</feature>
<feature type="binding site" evidence="26">
    <location>
        <position position="590"/>
    </location>
    <ligand>
        <name>L-glutamate</name>
        <dbReference type="ChEBI" id="CHEBI:29985"/>
    </ligand>
</feature>
<dbReference type="GeneTree" id="ENSGT00940000159109"/>
<feature type="compositionally biased region" description="Basic residues" evidence="29">
    <location>
        <begin position="1420"/>
        <end position="1433"/>
    </location>
</feature>
<feature type="compositionally biased region" description="Pro residues" evidence="29">
    <location>
        <begin position="1761"/>
        <end position="1771"/>
    </location>
</feature>
<feature type="binding site" evidence="26">
    <location>
        <position position="803"/>
    </location>
    <ligand>
        <name>L-glutamate</name>
        <dbReference type="ChEBI" id="CHEBI:29985"/>
    </ligand>
</feature>
<feature type="transmembrane region" description="Helical" evidence="30">
    <location>
        <begin position="628"/>
        <end position="651"/>
    </location>
</feature>
<feature type="compositionally biased region" description="Basic and acidic residues" evidence="29">
    <location>
        <begin position="1842"/>
        <end position="1854"/>
    </location>
</feature>
<keyword evidence="4 30" id="KW-0812">Transmembrane</keyword>
<reference evidence="34" key="1">
    <citation type="submission" date="2021-04" db="EMBL/GenBank/DDBJ databases">
        <authorList>
            <consortium name="Wellcome Sanger Institute Data Sharing"/>
        </authorList>
    </citation>
    <scope>NUCLEOTIDE SEQUENCE [LARGE SCALE GENOMIC DNA]</scope>
</reference>
<name>A0A671XBS3_SPAAU</name>
<keyword evidence="8 30" id="KW-1133">Transmembrane helix</keyword>
<feature type="compositionally biased region" description="Gly residues" evidence="29">
    <location>
        <begin position="1212"/>
        <end position="1223"/>
    </location>
</feature>
<dbReference type="InterPro" id="IPR001828">
    <property type="entry name" value="ANF_lig-bd_rcpt"/>
</dbReference>
<feature type="disulfide bond" evidence="28">
    <location>
        <begin position="817"/>
        <end position="872"/>
    </location>
</feature>
<evidence type="ECO:0000256" key="10">
    <source>
        <dbReference type="ARBA" id="ARBA00023065"/>
    </source>
</evidence>
<dbReference type="Gene3D" id="3.40.50.2300">
    <property type="match status" value="2"/>
</dbReference>
<dbReference type="GO" id="GO:0045211">
    <property type="term" value="C:postsynaptic membrane"/>
    <property type="evidence" value="ECO:0007669"/>
    <property type="project" value="UniProtKB-SubCell"/>
</dbReference>
<keyword evidence="17" id="KW-0407">Ion channel</keyword>
<keyword evidence="7" id="KW-0460">Magnesium</keyword>
<keyword evidence="15" id="KW-0628">Postsynaptic cell membrane</keyword>
<evidence type="ECO:0000256" key="20">
    <source>
        <dbReference type="ARBA" id="ARBA00036239"/>
    </source>
</evidence>
<feature type="region of interest" description="Disordered" evidence="29">
    <location>
        <begin position="1729"/>
        <end position="1992"/>
    </location>
</feature>
<evidence type="ECO:0000256" key="28">
    <source>
        <dbReference type="PIRSR" id="PIRSR601508-3"/>
    </source>
</evidence>
<comment type="subcellular location">
    <subcellularLocation>
        <location evidence="18">Postsynaptic cell membrane</location>
        <topology evidence="18">Multi-pass membrane protein</topology>
    </subcellularLocation>
</comment>
<keyword evidence="11 30" id="KW-0472">Membrane</keyword>
<dbReference type="FunFam" id="3.40.190.10:FF:000007">
    <property type="entry name" value="Putative glutamate receptor ionotropic NMDA 2B"/>
    <property type="match status" value="1"/>
</dbReference>
<evidence type="ECO:0000259" key="33">
    <source>
        <dbReference type="SMART" id="SM00918"/>
    </source>
</evidence>
<evidence type="ECO:0000256" key="19">
    <source>
        <dbReference type="ARBA" id="ARBA00034430"/>
    </source>
</evidence>
<dbReference type="InterPro" id="IPR028082">
    <property type="entry name" value="Peripla_BP_I"/>
</dbReference>
<feature type="transmembrane region" description="Helical" evidence="30">
    <location>
        <begin position="890"/>
        <end position="909"/>
    </location>
</feature>
<evidence type="ECO:0000256" key="26">
    <source>
        <dbReference type="PIRSR" id="PIRSR601508-1"/>
    </source>
</evidence>
<accession>A0A671XBS3</accession>
<dbReference type="InterPro" id="IPR019594">
    <property type="entry name" value="Glu/Gly-bd"/>
</dbReference>
<evidence type="ECO:0000256" key="23">
    <source>
        <dbReference type="ARBA" id="ARBA00071516"/>
    </source>
</evidence>
<feature type="domain" description="Ionotropic glutamate receptor C-terminal" evidence="32">
    <location>
        <begin position="503"/>
        <end position="870"/>
    </location>
</feature>
<dbReference type="GO" id="GO:0017146">
    <property type="term" value="C:NMDA selective glutamate receptor complex"/>
    <property type="evidence" value="ECO:0007669"/>
    <property type="project" value="UniProtKB-ARBA"/>
</dbReference>
<feature type="compositionally biased region" description="Pro residues" evidence="29">
    <location>
        <begin position="1159"/>
        <end position="1183"/>
    </location>
</feature>
<dbReference type="PRINTS" id="PR00177">
    <property type="entry name" value="NMDARECEPTOR"/>
</dbReference>
<comment type="similarity">
    <text evidence="22">Belongs to the glutamate-gated ion channel (TC 1.A.10.1) family. NR2C/GRIN2C subfamily.</text>
</comment>
<organism evidence="34 35">
    <name type="scientific">Sparus aurata</name>
    <name type="common">Gilthead sea bream</name>
    <dbReference type="NCBI Taxonomy" id="8175"/>
    <lineage>
        <taxon>Eukaryota</taxon>
        <taxon>Metazoa</taxon>
        <taxon>Chordata</taxon>
        <taxon>Craniata</taxon>
        <taxon>Vertebrata</taxon>
        <taxon>Euteleostomi</taxon>
        <taxon>Actinopterygii</taxon>
        <taxon>Neopterygii</taxon>
        <taxon>Teleostei</taxon>
        <taxon>Neoteleostei</taxon>
        <taxon>Acanthomorphata</taxon>
        <taxon>Eupercaria</taxon>
        <taxon>Spariformes</taxon>
        <taxon>Sparidae</taxon>
        <taxon>Sparus</taxon>
    </lineage>
</organism>
<feature type="compositionally biased region" description="Gly residues" evidence="29">
    <location>
        <begin position="60"/>
        <end position="69"/>
    </location>
</feature>
<evidence type="ECO:0000256" key="8">
    <source>
        <dbReference type="ARBA" id="ARBA00022989"/>
    </source>
</evidence>
<dbReference type="Gene3D" id="3.40.190.10">
    <property type="entry name" value="Periplasmic binding protein-like II"/>
    <property type="match status" value="3"/>
</dbReference>
<keyword evidence="16" id="KW-1071">Ligand-gated ion channel</keyword>
<evidence type="ECO:0000256" key="21">
    <source>
        <dbReference type="ARBA" id="ARBA00036634"/>
    </source>
</evidence>
<dbReference type="InterPro" id="IPR015683">
    <property type="entry name" value="Ionotropic_Glu_rcpt"/>
</dbReference>
<feature type="compositionally biased region" description="Basic and acidic residues" evidence="29">
    <location>
        <begin position="1774"/>
        <end position="1786"/>
    </location>
</feature>
<feature type="compositionally biased region" description="Basic and acidic residues" evidence="29">
    <location>
        <begin position="1454"/>
        <end position="1478"/>
    </location>
</feature>
<evidence type="ECO:0000256" key="30">
    <source>
        <dbReference type="SAM" id="Phobius"/>
    </source>
</evidence>
<dbReference type="OrthoDB" id="5984008at2759"/>
<evidence type="ECO:0000256" key="24">
    <source>
        <dbReference type="ARBA" id="ARBA00075000"/>
    </source>
</evidence>
<proteinExistence type="inferred from homology"/>
<feature type="binding site" evidence="26">
    <location>
        <position position="762"/>
    </location>
    <ligand>
        <name>L-glutamate</name>
        <dbReference type="ChEBI" id="CHEBI:29985"/>
    </ligand>
</feature>
<evidence type="ECO:0000256" key="13">
    <source>
        <dbReference type="ARBA" id="ARBA00023170"/>
    </source>
</evidence>
<feature type="transmembrane region" description="Helical" evidence="30">
    <location>
        <begin position="672"/>
        <end position="689"/>
    </location>
</feature>
<dbReference type="Ensembl" id="ENSSAUT00010051060.1">
    <property type="protein sequence ID" value="ENSSAUP00010048543.1"/>
    <property type="gene ID" value="ENSSAUG00010020231.1"/>
</dbReference>
<dbReference type="CDD" id="cd13718">
    <property type="entry name" value="PBP2_iGluR_NMDA_Nr2"/>
    <property type="match status" value="1"/>
</dbReference>
<keyword evidence="10" id="KW-0406">Ion transport</keyword>
<evidence type="ECO:0000256" key="27">
    <source>
        <dbReference type="PIRSR" id="PIRSR601508-2"/>
    </source>
</evidence>
<sequence>MVAPRPALSLLLAVLACTGPARPSPPLLLRPRERERDSGGVNIAVVHSGSSLLPETAVVGGAGVGEPGSGPGPGPGPGNGPGGGGGGGGGGKGVTDSAFLEGAAAMASFSSSSSSSLSLAALVGETVMTPSGQANVIYLTVNESSPGSLLLQLCELLATTPLQGLVFEEERPPPPNRAPLAPMLEFVSAQTGVPVVAVGGGASLGREPQESGSIYLQFTCSTSLQLEVIFEVLEEYDWTAFSVVTTRHHGYEDFLAMVEGMTDGSFIGWEKKSVVILNVTDDPGGARTKRLLKDNEAQVRLLYCSLEEAELIFKAAWAAGQAGPSHMWFAVGPALSGLGLEGLPKALFAIRPQGWRDEPRRRIAKGVSVLTHGAMALRRDQGATSRSQYAGNCQSDGNQTHRVPDRIRYFTNISIGGRDYSFNSDGYLSKPLLDVISYTNGRGWEEVGWWENGHLRLRYHPWSRYGSFLKPLDDAQHLRVVTLEERPFVIVEPADPGTSSCIRDSVPCRMPVNTSLVVDANGPMKHCCKGFCIDVLKRLAKIVGFTYDLYLVTNGRHGKNIDGEWNGMVGEVVSNRADMAIGSLTINEERSEVVEFSVPFVETGISVMVSRSNGTVSPSAFLEPYSPAVWVMMFVMCLSVVAVTVFIFEFFSPVGYNRSLQSAKKSGGSKFTIGKSVWLLWALVFNNSVPVENPRGTTSKIMVLVWAFFAVIFLASYTANLAAFMIQEEYIDTVSGLSDKKFQQPTEQYPPLRFGTVPNGSTEENIRSNYPNMHQYMIRNNQKGVEEAIDNLKTGKLDAFIYDAAVLNYMARKDEGCKVMTIGSGKVFATTGYGIALHKNSRWKRPLDLALLQLVGDDEIDMLERLWLSGICHNDKIEVMSSKLDIDNMAGVFYMLLVAMGLSLLVFAWEHLVYWKLRHCVKRSGGMDFLLALSRGMYSCCQFEDETGPGGSSSLPQYHTMTSMPTAPQQHLVTATINNTTAIAMVQQQQQQKHHQQQQQGQTYTTMLPGTPPTTGHSAMALGPSNSPLLEGPMPCSTFLPRHDRRLAVVDRWNRPKPEKVMTAGSAGGVGIGGIAGGITELQAQQQYQQNLGQHWNMQGGVASGAGDTGLDEYKRYYGPIDPEGLGANSDQQAAGPQQTPKANPRGPKASGMPRLPLKGPPPGPGHLIPKPPPPLPSSPRRPPFWRRGSLVQARRKGSGGPLYENILPLGRRGGGRYGAGDGGGRRGRRPPPPPPLPVPLSSPTHTPTTPSSPCRFYSSCSSASSSSSSSTSSSTSSSSSVSLSRSNSPSSCSSDSSYNSSLSFRYRPGDRDFTVDDDYDSDLLTEESSLLLGSRRKIRSRRMSSRSLPCSPPPPPVPPRKPRPQRDLGRERTGSQLAQLQEWWASWGDRERVRGGTTSRADGAVGREEKRHNKERERERKRRKKGRKKKKREERERERERKRRKTKKKRKKEDKTRKRERKRSEQEGGDAEKRGELKSGTPDYPSYPPLRRESFRKKSESSIRSYGWNIPGEDDRKEREEKERDDGEDSRGKERHHRRRNSKHYQSSSSKPSSSVKFWGGGNPSSDTIPSAFLPLLPVSSKRRKSKSSDRDAVAMEGEKRPLLGRSGRGEMLSKEGLSFHEWESEVEREEEDSELERRKAERGKRRGGGRTMSDEERERDKVVGIYSDDDASSGEFGKFERYWEDHEGRAVGGIGGGGWFFSTYPSRDKAGSINSRDDLFLERGERWGTAESGWGSSGGGGGGRRGEGERGWGSGSHWPQPPLTPPPPRRYWSVDKLHIQDEKKSKRKSKDKGRGHTACSSCHSPRHHPHSHSSKWARITSRSQEELYQHCQSFGGPLKPKHDSSSSSKPDRSQNPSKSGSQSNLSIQQRTQRTDRDRDRGRQSSPPPSLIPNLPPPLPALPAPPSSSHPIHVPPPTSSSSVSSPSVVSSTPGAPQPSSMASASAKLQYQRLRSVPQPQRFPQSPHLPLKAKSLCSRRGSAHFSSVESEV</sequence>
<feature type="transmembrane region" description="Helical" evidence="30">
    <location>
        <begin position="701"/>
        <end position="726"/>
    </location>
</feature>
<feature type="compositionally biased region" description="Basic and acidic residues" evidence="29">
    <location>
        <begin position="1514"/>
        <end position="1533"/>
    </location>
</feature>
<evidence type="ECO:0000256" key="11">
    <source>
        <dbReference type="ARBA" id="ARBA00023136"/>
    </source>
</evidence>
<dbReference type="GO" id="GO:0043226">
    <property type="term" value="C:organelle"/>
    <property type="evidence" value="ECO:0007669"/>
    <property type="project" value="UniProtKB-ARBA"/>
</dbReference>
<feature type="compositionally biased region" description="Polar residues" evidence="29">
    <location>
        <begin position="1129"/>
        <end position="1142"/>
    </location>
</feature>
<evidence type="ECO:0000256" key="5">
    <source>
        <dbReference type="ARBA" id="ARBA00022729"/>
    </source>
</evidence>
<reference evidence="34" key="2">
    <citation type="submission" date="2025-05" db="UniProtKB">
        <authorList>
            <consortium name="Ensembl"/>
        </authorList>
    </citation>
    <scope>IDENTIFICATION</scope>
</reference>
<dbReference type="InterPro" id="IPR001508">
    <property type="entry name" value="Iono_Glu_rcpt_met"/>
</dbReference>
<dbReference type="SUPFAM" id="SSF53822">
    <property type="entry name" value="Periplasmic binding protein-like I"/>
    <property type="match status" value="1"/>
</dbReference>
<dbReference type="Proteomes" id="UP000472265">
    <property type="component" value="Chromosome 3"/>
</dbReference>
<feature type="compositionally biased region" description="Low complexity" evidence="29">
    <location>
        <begin position="1920"/>
        <end position="1947"/>
    </location>
</feature>
<feature type="compositionally biased region" description="Basic and acidic residues" evidence="29">
    <location>
        <begin position="1365"/>
        <end position="1374"/>
    </location>
</feature>
<evidence type="ECO:0000256" key="17">
    <source>
        <dbReference type="ARBA" id="ARBA00023303"/>
    </source>
</evidence>
<dbReference type="GO" id="GO:0004972">
    <property type="term" value="F:NMDA glutamate receptor activity"/>
    <property type="evidence" value="ECO:0007669"/>
    <property type="project" value="UniProtKB-ARBA"/>
</dbReference>
<feature type="compositionally biased region" description="Low complexity" evidence="29">
    <location>
        <begin position="1545"/>
        <end position="1558"/>
    </location>
</feature>
<evidence type="ECO:0000256" key="16">
    <source>
        <dbReference type="ARBA" id="ARBA00023286"/>
    </source>
</evidence>
<evidence type="ECO:0000256" key="3">
    <source>
        <dbReference type="ARBA" id="ARBA00022553"/>
    </source>
</evidence>
<keyword evidence="3" id="KW-0597">Phosphoprotein</keyword>
<dbReference type="FunFam" id="3.40.190.10:FF:000026">
    <property type="entry name" value="Glutamate ionotropic receptor NMDA type subunit 2A"/>
    <property type="match status" value="1"/>
</dbReference>
<feature type="compositionally biased region" description="Basic and acidic residues" evidence="29">
    <location>
        <begin position="1491"/>
        <end position="1502"/>
    </location>
</feature>
<keyword evidence="35" id="KW-1185">Reference proteome</keyword>